<gene>
    <name evidence="1" type="ORF">UFOPK2683_01106</name>
    <name evidence="2" type="ORF">UFOPK3897_01758</name>
</gene>
<evidence type="ECO:0000313" key="1">
    <source>
        <dbReference type="EMBL" id="CAB4728140.1"/>
    </source>
</evidence>
<dbReference type="Gene3D" id="2.70.98.10">
    <property type="match status" value="1"/>
</dbReference>
<evidence type="ECO:0000313" key="2">
    <source>
        <dbReference type="EMBL" id="CAB4991626.1"/>
    </source>
</evidence>
<dbReference type="GO" id="GO:0030246">
    <property type="term" value="F:carbohydrate binding"/>
    <property type="evidence" value="ECO:0007669"/>
    <property type="project" value="InterPro"/>
</dbReference>
<dbReference type="Pfam" id="PF01263">
    <property type="entry name" value="Aldose_epim"/>
    <property type="match status" value="1"/>
</dbReference>
<dbReference type="InterPro" id="IPR014718">
    <property type="entry name" value="GH-type_carb-bd"/>
</dbReference>
<accession>A0A6J6RZL2</accession>
<dbReference type="GO" id="GO:0033499">
    <property type="term" value="P:galactose catabolic process via UDP-galactose, Leloir pathway"/>
    <property type="evidence" value="ECO:0007669"/>
    <property type="project" value="TreeGrafter"/>
</dbReference>
<dbReference type="EMBL" id="CAEZYK010000066">
    <property type="protein sequence ID" value="CAB4728140.1"/>
    <property type="molecule type" value="Genomic_DNA"/>
</dbReference>
<sequence>MIDLSAGSVRVVVDENGGGRILKLAVGDLDLLVTPEIDDHNHGLFPMAPWAGRIRYGKFSFAGDDYQLPCNKAPHAIHGTVRDQSWKIDSSSLTHLEISTDLVEPWPFGGKVMQRFELEPDSLSLTMEVHASDRPMPVSCGWHPWWHRTPQGDDSVELELHAERMYHRDGEGIPSGELVPIAPPPWDDCFTKLGEPAAVLRWPELGSLTIESDCECIVVYTEPDLALCVEPQSDPPDSFNLNARVVNPGSPLVINAKFHWAINTAI</sequence>
<dbReference type="InterPro" id="IPR011013">
    <property type="entry name" value="Gal_mutarotase_sf_dom"/>
</dbReference>
<dbReference type="EMBL" id="CAFBOF010000086">
    <property type="protein sequence ID" value="CAB4991626.1"/>
    <property type="molecule type" value="Genomic_DNA"/>
</dbReference>
<dbReference type="SUPFAM" id="SSF74650">
    <property type="entry name" value="Galactose mutarotase-like"/>
    <property type="match status" value="1"/>
</dbReference>
<organism evidence="1">
    <name type="scientific">freshwater metagenome</name>
    <dbReference type="NCBI Taxonomy" id="449393"/>
    <lineage>
        <taxon>unclassified sequences</taxon>
        <taxon>metagenomes</taxon>
        <taxon>ecological metagenomes</taxon>
    </lineage>
</organism>
<dbReference type="PANTHER" id="PTHR10091:SF45">
    <property type="entry name" value="ALDOSE 1-EPIMERASE"/>
    <property type="match status" value="1"/>
</dbReference>
<dbReference type="GO" id="GO:0006006">
    <property type="term" value="P:glucose metabolic process"/>
    <property type="evidence" value="ECO:0007669"/>
    <property type="project" value="TreeGrafter"/>
</dbReference>
<proteinExistence type="predicted"/>
<dbReference type="InterPro" id="IPR008183">
    <property type="entry name" value="Aldose_1/G6P_1-epimerase"/>
</dbReference>
<dbReference type="GO" id="GO:0004034">
    <property type="term" value="F:aldose 1-epimerase activity"/>
    <property type="evidence" value="ECO:0007669"/>
    <property type="project" value="TreeGrafter"/>
</dbReference>
<reference evidence="1" key="1">
    <citation type="submission" date="2020-05" db="EMBL/GenBank/DDBJ databases">
        <authorList>
            <person name="Chiriac C."/>
            <person name="Salcher M."/>
            <person name="Ghai R."/>
            <person name="Kavagutti S V."/>
        </authorList>
    </citation>
    <scope>NUCLEOTIDE SEQUENCE</scope>
</reference>
<dbReference type="AlphaFoldDB" id="A0A6J6RZL2"/>
<dbReference type="PANTHER" id="PTHR10091">
    <property type="entry name" value="ALDOSE-1-EPIMERASE"/>
    <property type="match status" value="1"/>
</dbReference>
<protein>
    <submittedName>
        <fullName evidence="1">Unannotated protein</fullName>
    </submittedName>
</protein>
<name>A0A6J6RZL2_9ZZZZ</name>